<protein>
    <recommendedName>
        <fullName evidence="7">Reverse transcriptase RNase H-like domain-containing protein</fullName>
    </recommendedName>
</protein>
<accession>A0AAV7N8B8</accession>
<keyword evidence="6" id="KW-0695">RNA-directed DNA polymerase</keyword>
<proteinExistence type="predicted"/>
<evidence type="ECO:0000256" key="2">
    <source>
        <dbReference type="ARBA" id="ARBA00022695"/>
    </source>
</evidence>
<dbReference type="AlphaFoldDB" id="A0AAV7N8B8"/>
<dbReference type="GO" id="GO:0004519">
    <property type="term" value="F:endonuclease activity"/>
    <property type="evidence" value="ECO:0007669"/>
    <property type="project" value="UniProtKB-KW"/>
</dbReference>
<feature type="domain" description="Reverse transcriptase RNase H-like" evidence="7">
    <location>
        <begin position="52"/>
        <end position="135"/>
    </location>
</feature>
<evidence type="ECO:0000256" key="3">
    <source>
        <dbReference type="ARBA" id="ARBA00022722"/>
    </source>
</evidence>
<dbReference type="PANTHER" id="PTHR37984:SF11">
    <property type="entry name" value="INTEGRASE CATALYTIC DOMAIN-CONTAINING PROTEIN"/>
    <property type="match status" value="1"/>
</dbReference>
<keyword evidence="1" id="KW-0808">Transferase</keyword>
<dbReference type="Pfam" id="PF17917">
    <property type="entry name" value="RT_RNaseH"/>
    <property type="match status" value="1"/>
</dbReference>
<evidence type="ECO:0000256" key="1">
    <source>
        <dbReference type="ARBA" id="ARBA00022679"/>
    </source>
</evidence>
<keyword evidence="9" id="KW-1185">Reference proteome</keyword>
<dbReference type="InterPro" id="IPR043502">
    <property type="entry name" value="DNA/RNA_pol_sf"/>
</dbReference>
<evidence type="ECO:0000256" key="5">
    <source>
        <dbReference type="ARBA" id="ARBA00022801"/>
    </source>
</evidence>
<dbReference type="GO" id="GO:0016787">
    <property type="term" value="F:hydrolase activity"/>
    <property type="evidence" value="ECO:0007669"/>
    <property type="project" value="UniProtKB-KW"/>
</dbReference>
<dbReference type="InterPro" id="IPR050951">
    <property type="entry name" value="Retrovirus_Pol_polyprotein"/>
</dbReference>
<keyword evidence="4" id="KW-0255">Endonuclease</keyword>
<evidence type="ECO:0000259" key="7">
    <source>
        <dbReference type="Pfam" id="PF17917"/>
    </source>
</evidence>
<evidence type="ECO:0000256" key="6">
    <source>
        <dbReference type="ARBA" id="ARBA00022918"/>
    </source>
</evidence>
<dbReference type="EMBL" id="JANPWB010000013">
    <property type="protein sequence ID" value="KAJ1111085.1"/>
    <property type="molecule type" value="Genomic_DNA"/>
</dbReference>
<dbReference type="SUPFAM" id="SSF56672">
    <property type="entry name" value="DNA/RNA polymerases"/>
    <property type="match status" value="1"/>
</dbReference>
<keyword evidence="3" id="KW-0540">Nuclease</keyword>
<keyword evidence="5" id="KW-0378">Hydrolase</keyword>
<keyword evidence="2" id="KW-0548">Nucleotidyltransferase</keyword>
<dbReference type="PANTHER" id="PTHR37984">
    <property type="entry name" value="PROTEIN CBG26694"/>
    <property type="match status" value="1"/>
</dbReference>
<evidence type="ECO:0000313" key="8">
    <source>
        <dbReference type="EMBL" id="KAJ1111085.1"/>
    </source>
</evidence>
<dbReference type="InterPro" id="IPR041373">
    <property type="entry name" value="RT_RNaseH"/>
</dbReference>
<name>A0AAV7N8B8_PLEWA</name>
<organism evidence="8 9">
    <name type="scientific">Pleurodeles waltl</name>
    <name type="common">Iberian ribbed newt</name>
    <dbReference type="NCBI Taxonomy" id="8319"/>
    <lineage>
        <taxon>Eukaryota</taxon>
        <taxon>Metazoa</taxon>
        <taxon>Chordata</taxon>
        <taxon>Craniata</taxon>
        <taxon>Vertebrata</taxon>
        <taxon>Euteleostomi</taxon>
        <taxon>Amphibia</taxon>
        <taxon>Batrachia</taxon>
        <taxon>Caudata</taxon>
        <taxon>Salamandroidea</taxon>
        <taxon>Salamandridae</taxon>
        <taxon>Pleurodelinae</taxon>
        <taxon>Pleurodeles</taxon>
    </lineage>
</organism>
<reference evidence="8" key="1">
    <citation type="journal article" date="2022" name="bioRxiv">
        <title>Sequencing and chromosome-scale assembly of the giantPleurodeles waltlgenome.</title>
        <authorList>
            <person name="Brown T."/>
            <person name="Elewa A."/>
            <person name="Iarovenko S."/>
            <person name="Subramanian E."/>
            <person name="Araus A.J."/>
            <person name="Petzold A."/>
            <person name="Susuki M."/>
            <person name="Suzuki K.-i.T."/>
            <person name="Hayashi T."/>
            <person name="Toyoda A."/>
            <person name="Oliveira C."/>
            <person name="Osipova E."/>
            <person name="Leigh N.D."/>
            <person name="Simon A."/>
            <person name="Yun M.H."/>
        </authorList>
    </citation>
    <scope>NUCLEOTIDE SEQUENCE</scope>
    <source>
        <strain evidence="8">20211129_DDA</strain>
        <tissue evidence="8">Liver</tissue>
    </source>
</reference>
<evidence type="ECO:0000256" key="4">
    <source>
        <dbReference type="ARBA" id="ARBA00022759"/>
    </source>
</evidence>
<comment type="caution">
    <text evidence="8">The sequence shown here is derived from an EMBL/GenBank/DDBJ whole genome shotgun (WGS) entry which is preliminary data.</text>
</comment>
<dbReference type="GO" id="GO:0003964">
    <property type="term" value="F:RNA-directed DNA polymerase activity"/>
    <property type="evidence" value="ECO:0007669"/>
    <property type="project" value="UniProtKB-KW"/>
</dbReference>
<gene>
    <name evidence="8" type="ORF">NDU88_008423</name>
</gene>
<evidence type="ECO:0000313" key="9">
    <source>
        <dbReference type="Proteomes" id="UP001066276"/>
    </source>
</evidence>
<dbReference type="Proteomes" id="UP001066276">
    <property type="component" value="Chromosome 9"/>
</dbReference>
<sequence length="152" mass="17464">MNKMFCAPYIKDYATISTALRELTWRRHIFDWPLDCEKTLKKSKGESVVPPTWPTELNVEASPVGLGAIPTQRRHKEERRIVSYASRSLSDGERSYSQAEKESPAVVWTCEQYHIIIFGKHSGIKTDLQALVCNLRQPRAKCHQELKTGEYV</sequence>